<dbReference type="Proteomes" id="UP001501116">
    <property type="component" value="Unassembled WGS sequence"/>
</dbReference>
<evidence type="ECO:0000256" key="1">
    <source>
        <dbReference type="ARBA" id="ARBA00023015"/>
    </source>
</evidence>
<evidence type="ECO:0000256" key="2">
    <source>
        <dbReference type="ARBA" id="ARBA00023125"/>
    </source>
</evidence>
<dbReference type="Gene3D" id="3.30.70.920">
    <property type="match status" value="1"/>
</dbReference>
<dbReference type="InterPro" id="IPR019887">
    <property type="entry name" value="Tscrpt_reg_AsnC/Lrp_C"/>
</dbReference>
<dbReference type="InterPro" id="IPR019888">
    <property type="entry name" value="Tscrpt_reg_AsnC-like"/>
</dbReference>
<dbReference type="SMART" id="SM00344">
    <property type="entry name" value="HTH_ASNC"/>
    <property type="match status" value="2"/>
</dbReference>
<reference evidence="5 6" key="1">
    <citation type="journal article" date="2019" name="Int. J. Syst. Evol. Microbiol.">
        <title>The Global Catalogue of Microorganisms (GCM) 10K type strain sequencing project: providing services to taxonomists for standard genome sequencing and annotation.</title>
        <authorList>
            <consortium name="The Broad Institute Genomics Platform"/>
            <consortium name="The Broad Institute Genome Sequencing Center for Infectious Disease"/>
            <person name="Wu L."/>
            <person name="Ma J."/>
        </authorList>
    </citation>
    <scope>NUCLEOTIDE SEQUENCE [LARGE SCALE GENOMIC DNA]</scope>
    <source>
        <strain evidence="5 6">JCM 14545</strain>
    </source>
</reference>
<dbReference type="InterPro" id="IPR036388">
    <property type="entry name" value="WH-like_DNA-bd_sf"/>
</dbReference>
<keyword evidence="2" id="KW-0238">DNA-binding</keyword>
<dbReference type="Gene3D" id="1.10.10.10">
    <property type="entry name" value="Winged helix-like DNA-binding domain superfamily/Winged helix DNA-binding domain"/>
    <property type="match status" value="2"/>
</dbReference>
<accession>A0ABN2QUD4</accession>
<keyword evidence="1" id="KW-0805">Transcription regulation</keyword>
<dbReference type="Pfam" id="PF01037">
    <property type="entry name" value="AsnC_trans_reg"/>
    <property type="match status" value="1"/>
</dbReference>
<evidence type="ECO:0000259" key="4">
    <source>
        <dbReference type="PROSITE" id="PS50956"/>
    </source>
</evidence>
<comment type="caution">
    <text evidence="5">The sequence shown here is derived from an EMBL/GenBank/DDBJ whole genome shotgun (WGS) entry which is preliminary data.</text>
</comment>
<feature type="domain" description="HTH asnC-type" evidence="4">
    <location>
        <begin position="186"/>
        <end position="242"/>
    </location>
</feature>
<evidence type="ECO:0000313" key="6">
    <source>
        <dbReference type="Proteomes" id="UP001501116"/>
    </source>
</evidence>
<evidence type="ECO:0000313" key="5">
    <source>
        <dbReference type="EMBL" id="GAA1958213.1"/>
    </source>
</evidence>
<dbReference type="PANTHER" id="PTHR30154">
    <property type="entry name" value="LEUCINE-RESPONSIVE REGULATORY PROTEIN"/>
    <property type="match status" value="1"/>
</dbReference>
<gene>
    <name evidence="5" type="ORF">GCM10009754_30640</name>
</gene>
<dbReference type="SUPFAM" id="SSF54909">
    <property type="entry name" value="Dimeric alpha+beta barrel"/>
    <property type="match status" value="1"/>
</dbReference>
<keyword evidence="3" id="KW-0804">Transcription</keyword>
<dbReference type="InterPro" id="IPR000485">
    <property type="entry name" value="AsnC-type_HTH_dom"/>
</dbReference>
<dbReference type="InterPro" id="IPR036390">
    <property type="entry name" value="WH_DNA-bd_sf"/>
</dbReference>
<dbReference type="PROSITE" id="PS50956">
    <property type="entry name" value="HTH_ASNC_2"/>
    <property type="match status" value="2"/>
</dbReference>
<sequence length="328" mass="35774">MRYRSAMNTVTLDEIDRGLVHALQIDGRAPLRTIAEVLEVSENTVARRYRRLRSTGTLRVTGAVNGARLGYVAWTMRLVATPDAASSIANALAARDDTSWIYLLSGGTEICCNTQVRTAADRDDLLLRKLPRTARVTSVSAHELVHTFALPGGWAGLHALPEEKAARLRPPPPADDDAPLELEPGDQALFDLLAVDGRATYTELAARTGWSDATVKRRMAALRHHGVLTYHLDVRLEQLGFASQTRLWMAVSPSGLEEVGHALASHPETSFVVATTGATNLTAMINCRSGGDLYRYLTRRVAPLTAIRTLETAPVIRTVKRTGSPLPR</sequence>
<dbReference type="EMBL" id="BAAANN010000010">
    <property type="protein sequence ID" value="GAA1958213.1"/>
    <property type="molecule type" value="Genomic_DNA"/>
</dbReference>
<dbReference type="SUPFAM" id="SSF46785">
    <property type="entry name" value="Winged helix' DNA-binding domain"/>
    <property type="match status" value="2"/>
</dbReference>
<dbReference type="PRINTS" id="PR00033">
    <property type="entry name" value="HTHASNC"/>
</dbReference>
<dbReference type="Pfam" id="PF13404">
    <property type="entry name" value="HTH_AsnC-type"/>
    <property type="match status" value="2"/>
</dbReference>
<dbReference type="PANTHER" id="PTHR30154:SF34">
    <property type="entry name" value="TRANSCRIPTIONAL REGULATOR AZLB"/>
    <property type="match status" value="1"/>
</dbReference>
<keyword evidence="6" id="KW-1185">Reference proteome</keyword>
<protein>
    <submittedName>
        <fullName evidence="5">Lrp/AsnC family transcriptional regulator</fullName>
    </submittedName>
</protein>
<name>A0ABN2QUD4_9PSEU</name>
<evidence type="ECO:0000256" key="3">
    <source>
        <dbReference type="ARBA" id="ARBA00023163"/>
    </source>
</evidence>
<organism evidence="5 6">
    <name type="scientific">Amycolatopsis minnesotensis</name>
    <dbReference type="NCBI Taxonomy" id="337894"/>
    <lineage>
        <taxon>Bacteria</taxon>
        <taxon>Bacillati</taxon>
        <taxon>Actinomycetota</taxon>
        <taxon>Actinomycetes</taxon>
        <taxon>Pseudonocardiales</taxon>
        <taxon>Pseudonocardiaceae</taxon>
        <taxon>Amycolatopsis</taxon>
    </lineage>
</organism>
<proteinExistence type="predicted"/>
<dbReference type="InterPro" id="IPR011008">
    <property type="entry name" value="Dimeric_a/b-barrel"/>
</dbReference>
<feature type="domain" description="HTH asnC-type" evidence="4">
    <location>
        <begin position="12"/>
        <end position="72"/>
    </location>
</feature>